<dbReference type="GO" id="GO:0005524">
    <property type="term" value="F:ATP binding"/>
    <property type="evidence" value="ECO:0007669"/>
    <property type="project" value="UniProtKB-KW"/>
</dbReference>
<evidence type="ECO:0000256" key="3">
    <source>
        <dbReference type="ARBA" id="ARBA00022748"/>
    </source>
</evidence>
<evidence type="ECO:0000256" key="1">
    <source>
        <dbReference type="ARBA" id="ARBA00022448"/>
    </source>
</evidence>
<evidence type="ECO:0000256" key="5">
    <source>
        <dbReference type="ARBA" id="ARBA00022967"/>
    </source>
</evidence>
<dbReference type="InterPro" id="IPR005895">
    <property type="entry name" value="ABC_transptr_haem_export_CcmA"/>
</dbReference>
<evidence type="ECO:0000256" key="7">
    <source>
        <dbReference type="ARBA" id="ARBA00024725"/>
    </source>
</evidence>
<dbReference type="Gene3D" id="3.40.50.300">
    <property type="entry name" value="P-loop containing nucleotide triphosphate hydrolases"/>
    <property type="match status" value="1"/>
</dbReference>
<dbReference type="NCBIfam" id="NF010063">
    <property type="entry name" value="PRK13541.1"/>
    <property type="match status" value="1"/>
</dbReference>
<feature type="domain" description="ABC transporter" evidence="8">
    <location>
        <begin position="2"/>
        <end position="200"/>
    </location>
</feature>
<comment type="function">
    <text evidence="7">Part of an ABC transporter complex. Transmembrane domains (TMD) form a pore in the inner membrane and the ATP-binding domain (NBD) is responsible for energy generation.</text>
</comment>
<keyword evidence="2" id="KW-0547">Nucleotide-binding</keyword>
<dbReference type="SMART" id="SM00382">
    <property type="entry name" value="AAA"/>
    <property type="match status" value="1"/>
</dbReference>
<sequence length="200" mass="22622">MLSFEQLTLIIDEKTIFTNISMTFLPSSIIYLQGANGCGKTSLLKIVANIQNPTNGNVLYRSLNCKYLKKPYCNYIGHNLGLKSQITVLEHLKFWSTIYNSLEALESSIYYFKLHNILHEKCYKLSAGNQKKVALAKLIACQSNLWLLDEIEANLDQENKELLYNLIILKANNGGVILATSHSNIDIQSAQIINLKDYNC</sequence>
<proteinExistence type="predicted"/>
<evidence type="ECO:0000313" key="9">
    <source>
        <dbReference type="EMBL" id="BFD46205.1"/>
    </source>
</evidence>
<dbReference type="InterPro" id="IPR003593">
    <property type="entry name" value="AAA+_ATPase"/>
</dbReference>
<dbReference type="InterPro" id="IPR027417">
    <property type="entry name" value="P-loop_NTPase"/>
</dbReference>
<dbReference type="GO" id="GO:0022857">
    <property type="term" value="F:transmembrane transporter activity"/>
    <property type="evidence" value="ECO:0007669"/>
    <property type="project" value="InterPro"/>
</dbReference>
<dbReference type="EMBL" id="AP029170">
    <property type="protein sequence ID" value="BFD46205.1"/>
    <property type="molecule type" value="Genomic_DNA"/>
</dbReference>
<reference evidence="9" key="1">
    <citation type="submission" date="2024-01" db="EMBL/GenBank/DDBJ databases">
        <title>Sequencing the genomes of a sandfly, Sergentomyia squamirostris, and its two endosymbionts.</title>
        <authorList>
            <person name="Itokawa K."/>
            <person name="Sanjoba C."/>
        </authorList>
    </citation>
    <scope>NUCLEOTIDE SEQUENCE</scope>
    <source>
        <strain evidence="9">RiSSQ</strain>
    </source>
</reference>
<organism evidence="9">
    <name type="scientific">Candidatus Tisiphia endosymbiont of Sergentomyia squamirostris</name>
    <dbReference type="NCBI Taxonomy" id="3113639"/>
    <lineage>
        <taxon>Bacteria</taxon>
        <taxon>Pseudomonadati</taxon>
        <taxon>Pseudomonadota</taxon>
        <taxon>Alphaproteobacteria</taxon>
        <taxon>Rickettsiales</taxon>
        <taxon>Rickettsiaceae</taxon>
        <taxon>Rickettsieae</taxon>
        <taxon>Candidatus Tisiphia</taxon>
    </lineage>
</organism>
<evidence type="ECO:0000256" key="4">
    <source>
        <dbReference type="ARBA" id="ARBA00022840"/>
    </source>
</evidence>
<keyword evidence="5" id="KW-1278">Translocase</keyword>
<dbReference type="GO" id="GO:0016887">
    <property type="term" value="F:ATP hydrolysis activity"/>
    <property type="evidence" value="ECO:0007669"/>
    <property type="project" value="InterPro"/>
</dbReference>
<dbReference type="InterPro" id="IPR003439">
    <property type="entry name" value="ABC_transporter-like_ATP-bd"/>
</dbReference>
<keyword evidence="4 9" id="KW-0067">ATP-binding</keyword>
<dbReference type="SUPFAM" id="SSF52540">
    <property type="entry name" value="P-loop containing nucleoside triphosphate hydrolases"/>
    <property type="match status" value="1"/>
</dbReference>
<keyword evidence="6" id="KW-0472">Membrane</keyword>
<dbReference type="PROSITE" id="PS50893">
    <property type="entry name" value="ABC_TRANSPORTER_2"/>
    <property type="match status" value="1"/>
</dbReference>
<gene>
    <name evidence="9" type="primary">ccmA</name>
    <name evidence="9" type="ORF">DMENIID0002_08510</name>
</gene>
<dbReference type="InterPro" id="IPR017871">
    <property type="entry name" value="ABC_transporter-like_CS"/>
</dbReference>
<dbReference type="PANTHER" id="PTHR43499">
    <property type="entry name" value="ABC TRANSPORTER I FAMILY MEMBER 1"/>
    <property type="match status" value="1"/>
</dbReference>
<evidence type="ECO:0000256" key="6">
    <source>
        <dbReference type="ARBA" id="ARBA00023136"/>
    </source>
</evidence>
<dbReference type="NCBIfam" id="TIGR01189">
    <property type="entry name" value="ccmA"/>
    <property type="match status" value="1"/>
</dbReference>
<dbReference type="Pfam" id="PF00005">
    <property type="entry name" value="ABC_tran"/>
    <property type="match status" value="1"/>
</dbReference>
<dbReference type="AlphaFoldDB" id="A0AAT9G8P9"/>
<accession>A0AAT9G8P9</accession>
<evidence type="ECO:0000256" key="2">
    <source>
        <dbReference type="ARBA" id="ARBA00022741"/>
    </source>
</evidence>
<name>A0AAT9G8P9_9RICK</name>
<dbReference type="PROSITE" id="PS00211">
    <property type="entry name" value="ABC_TRANSPORTER_1"/>
    <property type="match status" value="1"/>
</dbReference>
<dbReference type="GO" id="GO:0017004">
    <property type="term" value="P:cytochrome complex assembly"/>
    <property type="evidence" value="ECO:0007669"/>
    <property type="project" value="UniProtKB-KW"/>
</dbReference>
<evidence type="ECO:0000259" key="8">
    <source>
        <dbReference type="PROSITE" id="PS50893"/>
    </source>
</evidence>
<protein>
    <submittedName>
        <fullName evidence="9">Heme ABC exporter ATP-binding protein CcmA</fullName>
    </submittedName>
</protein>
<keyword evidence="3" id="KW-0201">Cytochrome c-type biogenesis</keyword>
<keyword evidence="1" id="KW-0813">Transport</keyword>
<dbReference type="PANTHER" id="PTHR43499:SF1">
    <property type="entry name" value="ABC TRANSPORTER I FAMILY MEMBER 1"/>
    <property type="match status" value="1"/>
</dbReference>